<organism evidence="4 5">
    <name type="scientific">Haliscomenobacter hydrossis (strain ATCC 27775 / DSM 1100 / LMG 10767 / O)</name>
    <dbReference type="NCBI Taxonomy" id="760192"/>
    <lineage>
        <taxon>Bacteria</taxon>
        <taxon>Pseudomonadati</taxon>
        <taxon>Bacteroidota</taxon>
        <taxon>Saprospiria</taxon>
        <taxon>Saprospirales</taxon>
        <taxon>Haliscomenobacteraceae</taxon>
        <taxon>Haliscomenobacter</taxon>
    </lineage>
</organism>
<protein>
    <submittedName>
        <fullName evidence="4">Sulphatase-modifying factor protein</fullName>
    </submittedName>
</protein>
<dbReference type="eggNOG" id="COG3291">
    <property type="taxonomic scope" value="Bacteria"/>
</dbReference>
<dbReference type="InterPro" id="IPR013783">
    <property type="entry name" value="Ig-like_fold"/>
</dbReference>
<accession>F4KPE8</accession>
<dbReference type="Proteomes" id="UP000008461">
    <property type="component" value="Chromosome"/>
</dbReference>
<evidence type="ECO:0000313" key="5">
    <source>
        <dbReference type="Proteomes" id="UP000008461"/>
    </source>
</evidence>
<gene>
    <name evidence="4" type="ordered locus">Halhy_2017</name>
</gene>
<feature type="compositionally biased region" description="Low complexity" evidence="1">
    <location>
        <begin position="834"/>
        <end position="845"/>
    </location>
</feature>
<dbReference type="SUPFAM" id="SSF49299">
    <property type="entry name" value="PKD domain"/>
    <property type="match status" value="1"/>
</dbReference>
<dbReference type="Pfam" id="PF03781">
    <property type="entry name" value="FGE-sulfatase"/>
    <property type="match status" value="1"/>
</dbReference>
<evidence type="ECO:0000256" key="1">
    <source>
        <dbReference type="SAM" id="MobiDB-lite"/>
    </source>
</evidence>
<feature type="compositionally biased region" description="Pro residues" evidence="1">
    <location>
        <begin position="403"/>
        <end position="414"/>
    </location>
</feature>
<dbReference type="EMBL" id="CP002691">
    <property type="protein sequence ID" value="AEE49902.1"/>
    <property type="molecule type" value="Genomic_DNA"/>
</dbReference>
<feature type="transmembrane region" description="Helical" evidence="2">
    <location>
        <begin position="377"/>
        <end position="398"/>
    </location>
</feature>
<evidence type="ECO:0000259" key="3">
    <source>
        <dbReference type="PROSITE" id="PS50093"/>
    </source>
</evidence>
<evidence type="ECO:0000313" key="4">
    <source>
        <dbReference type="EMBL" id="AEE49902.1"/>
    </source>
</evidence>
<name>F4KPE8_HALH1</name>
<dbReference type="InterPro" id="IPR035986">
    <property type="entry name" value="PKD_dom_sf"/>
</dbReference>
<sequence>MNVARGSLNLLNLLNFLNFLRLHCRLLSKFGIYKAIKTIDTEIPHIDLPLAGLLTRLELGGFNLSPAEKVRLLQVISGPASVHWDEPQKLRYLLAPVIAHSKAEQERFYIIFDQYYAEILANATEADKAEAKGIWLKNLRTWLRKWWSTFPALLGLALLGYFIYPLLKPETQTTSIGISYITPIRVGDTAVFTLNTKNIDTLDVNIHWSLKDKVSGNIEAESDGLRSWQVPFTTLQGSSEKIIAVDIYEKRRDSTFHFDSILRIDCVNPPELDGLDFPANLPPGETYTFTPNVIEATPDLQYHWDFGDGDSSTLRSPTHRYLEEGSYSVELKVTRPGLSGFCSTSTSATMRVGEDQVYLPWYDLQYAPVRLTANYNWGLWVLVGLLAAAIFYSLFLWAKTQRPPTPEPPNPRTPEPLTSSPDRPPYEIPFRPLNGLIRNFAGQFRLADALRRRQEGQRQEVDVPKTVDVTIASGGFPRLQFRSSTKPADYLFLVDEQNETSHQGRLLRHLVKVLHDQDVHAEVFYYRSEFFHFWNPQYPQGITLEQVSRLCPEHRVIVFGDAHGILDPFAQGNKVLRSEPVADLQRWKRRLLLSPRPPQSWDYREASLHAVLPVFPADLEGQMAAANFIDNGMEPDDLPSAFSTWRERLATARTEPDVNRRWRSASDHAEYLGYGSDLYRWFCALALYPSPTWEITLAVGAALDIPLNADSLLVLARIPSLQEGKINPRLRKELLADLQLYDEELARTAIANELEASLAEAAPGFANRALQTNLAVQRFALTPSSPESKAQVKLLLDQGWFNRLHIEDLGGVAVRELTPKRRSGPATKGGFTKQAPQAEEAYEQSYEQNISQSNTFFQQPDFPLNPDEPTLRRFLEGNEEIPQQETPEVAKPPKPPLINAAFWRLLAFFVAFLVLVFSLLLTDNDKLYRLAFGKDPGQQQFDPKTKLRSNIFIKEIIAVDSAVILNNQAVQVYKEQAFPEMLKNIQGGSNVPITVEHWPTVSQKLEQAQRYEEKNRLVLPQRTAALNLARLNYNRGVMFYNAWRRGTNLPEPTDRSIEQFRANRDLADQYFTGSNIRAVEQEAFQALALASKHAEGVIYFLTNTTNDPSLAEGIHYELDTLGFFDTTRIRPNLATLLQKEPSRLIDIFPGKAQNLSLEVQVNYYTNPNRDKSLRLRVLAVERAQPNNPAQRNARTRAPSFVLAQELPAKARDGTALFTLRSNLNRPGDLRRTDSLVAELIQINPNPNAIKVVARLAIAHPQRWGLPPVAVPPVPEDTVAILNGRVLDDRTGELVSGATMIYEWNTGSEIRSTRGQSTARGAFTLRRDLRRITGLTVKVNMEGYLPFERSFTQSQLRGLSNERFEDIRLQRVPEQTSPPPQNEQRPNIEQTTYKPIAPEMIRVNGGTFVMGCEDKRDKDCFESEKPAHEVTLGTYSIGKHEVTNAEYAAFLNDVTVNPNRVDNLDRYIEENEWGLQKTTVNGQTRWQPAKGYEKYPVIMVNWDGAVAYCRWLSNKTGQQYRLPTEAEWEYAARGGENGQKVKFKYAGSDRIDEVAWYGDNSKGTNPVGRKKANQLGIYDMSGNVWEWCEDRYGDYSSNKQTNPGGANSGSYRVTRGGSWSLSAGNCRVSARSGYAPTYRDDHLGFRLAL</sequence>
<evidence type="ECO:0000256" key="2">
    <source>
        <dbReference type="SAM" id="Phobius"/>
    </source>
</evidence>
<dbReference type="InterPro" id="IPR042095">
    <property type="entry name" value="SUMF_sf"/>
</dbReference>
<keyword evidence="5" id="KW-1185">Reference proteome</keyword>
<reference evidence="4 5" key="1">
    <citation type="journal article" date="2011" name="Stand. Genomic Sci.">
        <title>Complete genome sequence of Haliscomenobacter hydrossis type strain (O).</title>
        <authorList>
            <consortium name="US DOE Joint Genome Institute (JGI-PGF)"/>
            <person name="Daligault H."/>
            <person name="Lapidus A."/>
            <person name="Zeytun A."/>
            <person name="Nolan M."/>
            <person name="Lucas S."/>
            <person name="Del Rio T.G."/>
            <person name="Tice H."/>
            <person name="Cheng J.F."/>
            <person name="Tapia R."/>
            <person name="Han C."/>
            <person name="Goodwin L."/>
            <person name="Pitluck S."/>
            <person name="Liolios K."/>
            <person name="Pagani I."/>
            <person name="Ivanova N."/>
            <person name="Huntemann M."/>
            <person name="Mavromatis K."/>
            <person name="Mikhailova N."/>
            <person name="Pati A."/>
            <person name="Chen A."/>
            <person name="Palaniappan K."/>
            <person name="Land M."/>
            <person name="Hauser L."/>
            <person name="Brambilla E.M."/>
            <person name="Rohde M."/>
            <person name="Verbarg S."/>
            <person name="Goker M."/>
            <person name="Bristow J."/>
            <person name="Eisen J.A."/>
            <person name="Markowitz V."/>
            <person name="Hugenholtz P."/>
            <person name="Kyrpides N.C."/>
            <person name="Klenk H.P."/>
            <person name="Woyke T."/>
        </authorList>
    </citation>
    <scope>NUCLEOTIDE SEQUENCE [LARGE SCALE GENOMIC DNA]</scope>
    <source>
        <strain evidence="5">ATCC 27775 / DSM 1100 / LMG 10767 / O</strain>
    </source>
</reference>
<dbReference type="CDD" id="cd00146">
    <property type="entry name" value="PKD"/>
    <property type="match status" value="1"/>
</dbReference>
<dbReference type="InterPro" id="IPR005532">
    <property type="entry name" value="SUMF_dom"/>
</dbReference>
<dbReference type="RefSeq" id="WP_013764455.1">
    <property type="nucleotide sequence ID" value="NC_015510.1"/>
</dbReference>
<dbReference type="SMART" id="SM00089">
    <property type="entry name" value="PKD"/>
    <property type="match status" value="1"/>
</dbReference>
<dbReference type="Pfam" id="PF18911">
    <property type="entry name" value="PKD_4"/>
    <property type="match status" value="1"/>
</dbReference>
<keyword evidence="2" id="KW-0472">Membrane</keyword>
<feature type="region of interest" description="Disordered" evidence="1">
    <location>
        <begin position="402"/>
        <end position="425"/>
    </location>
</feature>
<dbReference type="InterPro" id="IPR051043">
    <property type="entry name" value="Sulfatase_Mod_Factor_Kinase"/>
</dbReference>
<dbReference type="HOGENOM" id="CLU_242554_0_0_10"/>
<dbReference type="InterPro" id="IPR022409">
    <property type="entry name" value="PKD/Chitinase_dom"/>
</dbReference>
<dbReference type="OrthoDB" id="901146at2"/>
<dbReference type="SUPFAM" id="SSF56436">
    <property type="entry name" value="C-type lectin-like"/>
    <property type="match status" value="1"/>
</dbReference>
<feature type="transmembrane region" description="Helical" evidence="2">
    <location>
        <begin position="901"/>
        <end position="921"/>
    </location>
</feature>
<proteinExistence type="predicted"/>
<dbReference type="InterPro" id="IPR016187">
    <property type="entry name" value="CTDL_fold"/>
</dbReference>
<dbReference type="InterPro" id="IPR000601">
    <property type="entry name" value="PKD_dom"/>
</dbReference>
<feature type="region of interest" description="Disordered" evidence="1">
    <location>
        <begin position="820"/>
        <end position="845"/>
    </location>
</feature>
<dbReference type="eggNOG" id="COG1262">
    <property type="taxonomic scope" value="Bacteria"/>
</dbReference>
<dbReference type="GO" id="GO:0120147">
    <property type="term" value="F:formylglycine-generating oxidase activity"/>
    <property type="evidence" value="ECO:0007669"/>
    <property type="project" value="TreeGrafter"/>
</dbReference>
<dbReference type="KEGG" id="hhy:Halhy_2017"/>
<dbReference type="PANTHER" id="PTHR23150">
    <property type="entry name" value="SULFATASE MODIFYING FACTOR 1, 2"/>
    <property type="match status" value="1"/>
</dbReference>
<keyword evidence="2" id="KW-0812">Transmembrane</keyword>
<dbReference type="Gene3D" id="2.60.40.10">
    <property type="entry name" value="Immunoglobulins"/>
    <property type="match status" value="1"/>
</dbReference>
<dbReference type="PANTHER" id="PTHR23150:SF19">
    <property type="entry name" value="FORMYLGLYCINE-GENERATING ENZYME"/>
    <property type="match status" value="1"/>
</dbReference>
<reference key="2">
    <citation type="submission" date="2011-04" db="EMBL/GenBank/DDBJ databases">
        <title>Complete sequence of chromosome of Haliscomenobacter hydrossis DSM 1100.</title>
        <authorList>
            <consortium name="US DOE Joint Genome Institute (JGI-PGF)"/>
            <person name="Lucas S."/>
            <person name="Han J."/>
            <person name="Lapidus A."/>
            <person name="Bruce D."/>
            <person name="Goodwin L."/>
            <person name="Pitluck S."/>
            <person name="Peters L."/>
            <person name="Kyrpides N."/>
            <person name="Mavromatis K."/>
            <person name="Ivanova N."/>
            <person name="Ovchinnikova G."/>
            <person name="Pagani I."/>
            <person name="Daligault H."/>
            <person name="Detter J.C."/>
            <person name="Han C."/>
            <person name="Land M."/>
            <person name="Hauser L."/>
            <person name="Markowitz V."/>
            <person name="Cheng J.-F."/>
            <person name="Hugenholtz P."/>
            <person name="Woyke T."/>
            <person name="Wu D."/>
            <person name="Verbarg S."/>
            <person name="Frueling A."/>
            <person name="Brambilla E."/>
            <person name="Klenk H.-P."/>
            <person name="Eisen J.A."/>
        </authorList>
    </citation>
    <scope>NUCLEOTIDE SEQUENCE</scope>
    <source>
        <strain>DSM 1100</strain>
    </source>
</reference>
<dbReference type="PROSITE" id="PS50093">
    <property type="entry name" value="PKD"/>
    <property type="match status" value="1"/>
</dbReference>
<dbReference type="Gene3D" id="3.90.1580.10">
    <property type="entry name" value="paralog of FGE (formylglycine-generating enzyme)"/>
    <property type="match status" value="1"/>
</dbReference>
<keyword evidence="2" id="KW-1133">Transmembrane helix</keyword>
<dbReference type="eggNOG" id="COG3825">
    <property type="taxonomic scope" value="Bacteria"/>
</dbReference>
<feature type="domain" description="PKD" evidence="3">
    <location>
        <begin position="297"/>
        <end position="334"/>
    </location>
</feature>